<feature type="compositionally biased region" description="Basic and acidic residues" evidence="1">
    <location>
        <begin position="1"/>
        <end position="10"/>
    </location>
</feature>
<name>A0A6A5BMR8_NAEFO</name>
<dbReference type="AlphaFoldDB" id="A0A6A5BMR8"/>
<accession>A0A6A5BMR8</accession>
<organism evidence="2 3">
    <name type="scientific">Naegleria fowleri</name>
    <name type="common">Brain eating amoeba</name>
    <dbReference type="NCBI Taxonomy" id="5763"/>
    <lineage>
        <taxon>Eukaryota</taxon>
        <taxon>Discoba</taxon>
        <taxon>Heterolobosea</taxon>
        <taxon>Tetramitia</taxon>
        <taxon>Eutetramitia</taxon>
        <taxon>Vahlkampfiidae</taxon>
        <taxon>Naegleria</taxon>
    </lineage>
</organism>
<gene>
    <name evidence="2" type="ORF">FDP41_006339</name>
</gene>
<evidence type="ECO:0000256" key="1">
    <source>
        <dbReference type="SAM" id="MobiDB-lite"/>
    </source>
</evidence>
<dbReference type="RefSeq" id="XP_044559578.1">
    <property type="nucleotide sequence ID" value="XM_044709963.1"/>
</dbReference>
<dbReference type="GeneID" id="68113557"/>
<feature type="region of interest" description="Disordered" evidence="1">
    <location>
        <begin position="1"/>
        <end position="30"/>
    </location>
</feature>
<evidence type="ECO:0000313" key="2">
    <source>
        <dbReference type="EMBL" id="KAF0974865.1"/>
    </source>
</evidence>
<dbReference type="VEuPathDB" id="AmoebaDB:NfTy_076500"/>
<comment type="caution">
    <text evidence="2">The sequence shown here is derived from an EMBL/GenBank/DDBJ whole genome shotgun (WGS) entry which is preliminary data.</text>
</comment>
<protein>
    <submittedName>
        <fullName evidence="2">Uncharacterized protein</fullName>
    </submittedName>
</protein>
<evidence type="ECO:0000313" key="3">
    <source>
        <dbReference type="Proteomes" id="UP000444721"/>
    </source>
</evidence>
<keyword evidence="3" id="KW-1185">Reference proteome</keyword>
<dbReference type="Proteomes" id="UP000444721">
    <property type="component" value="Unassembled WGS sequence"/>
</dbReference>
<dbReference type="VEuPathDB" id="AmoebaDB:FDP41_006339"/>
<proteinExistence type="predicted"/>
<dbReference type="EMBL" id="VFQX01000051">
    <property type="protein sequence ID" value="KAF0974865.1"/>
    <property type="molecule type" value="Genomic_DNA"/>
</dbReference>
<reference evidence="2 3" key="1">
    <citation type="journal article" date="2019" name="Sci. Rep.">
        <title>Nanopore sequencing improves the draft genome of the human pathogenic amoeba Naegleria fowleri.</title>
        <authorList>
            <person name="Liechti N."/>
            <person name="Schurch N."/>
            <person name="Bruggmann R."/>
            <person name="Wittwer M."/>
        </authorList>
    </citation>
    <scope>NUCLEOTIDE SEQUENCE [LARGE SCALE GENOMIC DNA]</scope>
    <source>
        <strain evidence="2 3">ATCC 30894</strain>
    </source>
</reference>
<sequence length="231" mass="26826">MTSCHSDHSPEKKKKKQDFNTTRVSTQTEDRDNSKLLERICRYQCFVTYGAHEIFPIMDTSIMHIMYSQMLKTVVEQSSQQGKELDSSIFQINDLHGAALMVFLFQSEKREVQQMPPQHQLCQMVKWYEKRCLTVDQNYYYYSTQPGVSMSEINIITNKNQEGSSSNSTQVNLQSENINTTTPTTPINLERESNMLQMESEDAISVGYEEFEPLPYKYSFSKSFSSEQNHV</sequence>